<evidence type="ECO:0000256" key="6">
    <source>
        <dbReference type="RuleBase" id="RU363076"/>
    </source>
</evidence>
<dbReference type="Proteomes" id="UP001593940">
    <property type="component" value="Unassembled WGS sequence"/>
</dbReference>
<dbReference type="PROSITE" id="PS50895">
    <property type="entry name" value="SURF1"/>
    <property type="match status" value="1"/>
</dbReference>
<proteinExistence type="inferred from homology"/>
<dbReference type="Pfam" id="PF02104">
    <property type="entry name" value="SURF1"/>
    <property type="match status" value="1"/>
</dbReference>
<protein>
    <recommendedName>
        <fullName evidence="6">SURF1-like protein</fullName>
    </recommendedName>
</protein>
<evidence type="ECO:0000256" key="2">
    <source>
        <dbReference type="ARBA" id="ARBA00007165"/>
    </source>
</evidence>
<comment type="similarity">
    <text evidence="2 6">Belongs to the SURF1 family.</text>
</comment>
<dbReference type="PANTHER" id="PTHR23427:SF2">
    <property type="entry name" value="SURFEIT LOCUS PROTEIN 1"/>
    <property type="match status" value="1"/>
</dbReference>
<evidence type="ECO:0000256" key="1">
    <source>
        <dbReference type="ARBA" id="ARBA00004370"/>
    </source>
</evidence>
<accession>A0ABV6Y6E8</accession>
<keyword evidence="5 6" id="KW-0472">Membrane</keyword>
<organism evidence="7 8">
    <name type="scientific">Microvirga arabica</name>
    <dbReference type="NCBI Taxonomy" id="1128671"/>
    <lineage>
        <taxon>Bacteria</taxon>
        <taxon>Pseudomonadati</taxon>
        <taxon>Pseudomonadota</taxon>
        <taxon>Alphaproteobacteria</taxon>
        <taxon>Hyphomicrobiales</taxon>
        <taxon>Methylobacteriaceae</taxon>
        <taxon>Microvirga</taxon>
    </lineage>
</organism>
<keyword evidence="4 6" id="KW-1133">Transmembrane helix</keyword>
<evidence type="ECO:0000256" key="3">
    <source>
        <dbReference type="ARBA" id="ARBA00022692"/>
    </source>
</evidence>
<evidence type="ECO:0000256" key="5">
    <source>
        <dbReference type="ARBA" id="ARBA00023136"/>
    </source>
</evidence>
<keyword evidence="8" id="KW-1185">Reference proteome</keyword>
<evidence type="ECO:0000313" key="8">
    <source>
        <dbReference type="Proteomes" id="UP001593940"/>
    </source>
</evidence>
<evidence type="ECO:0000256" key="4">
    <source>
        <dbReference type="ARBA" id="ARBA00022989"/>
    </source>
</evidence>
<evidence type="ECO:0000313" key="7">
    <source>
        <dbReference type="EMBL" id="MFC1456833.1"/>
    </source>
</evidence>
<dbReference type="PANTHER" id="PTHR23427">
    <property type="entry name" value="SURFEIT LOCUS PROTEIN"/>
    <property type="match status" value="1"/>
</dbReference>
<comment type="subcellular location">
    <subcellularLocation>
        <location evidence="6">Cell membrane</location>
        <topology evidence="6">Multi-pass membrane protein</topology>
    </subcellularLocation>
    <subcellularLocation>
        <location evidence="1">Membrane</location>
    </subcellularLocation>
</comment>
<feature type="transmembrane region" description="Helical" evidence="6">
    <location>
        <begin position="225"/>
        <end position="243"/>
    </location>
</feature>
<dbReference type="EMBL" id="JBHOMY010000022">
    <property type="protein sequence ID" value="MFC1456833.1"/>
    <property type="molecule type" value="Genomic_DNA"/>
</dbReference>
<dbReference type="InterPro" id="IPR045214">
    <property type="entry name" value="Surf1/Surf4"/>
</dbReference>
<gene>
    <name evidence="7" type="ORF">ACETIH_08910</name>
</gene>
<dbReference type="CDD" id="cd06662">
    <property type="entry name" value="SURF1"/>
    <property type="match status" value="1"/>
</dbReference>
<name>A0ABV6Y6E8_9HYPH</name>
<dbReference type="InterPro" id="IPR002994">
    <property type="entry name" value="Surf1/Shy1"/>
</dbReference>
<keyword evidence="6" id="KW-1003">Cell membrane</keyword>
<dbReference type="RefSeq" id="WP_377029445.1">
    <property type="nucleotide sequence ID" value="NZ_JBHOMY010000022.1"/>
</dbReference>
<keyword evidence="3 6" id="KW-0812">Transmembrane</keyword>
<feature type="transmembrane region" description="Helical" evidence="6">
    <location>
        <begin position="12"/>
        <end position="32"/>
    </location>
</feature>
<reference evidence="7 8" key="1">
    <citation type="submission" date="2024-09" db="EMBL/GenBank/DDBJ databases">
        <title>Nodulacao em especies de Leguminosae Basais da Amazonia e Caracterizacao dos Rizobios e Bacterias Associadas aos Nodulos.</title>
        <authorList>
            <person name="Jambeiro I.C.A."/>
            <person name="Lopes I.S."/>
            <person name="Aguiar E.R.G.R."/>
            <person name="Santos A.F.J."/>
            <person name="Dos Santos J.M.F."/>
            <person name="Gross E."/>
        </authorList>
    </citation>
    <scope>NUCLEOTIDE SEQUENCE [LARGE SCALE GENOMIC DNA]</scope>
    <source>
        <strain evidence="7 8">BRUESC1165</strain>
    </source>
</reference>
<comment type="caution">
    <text evidence="7">The sequence shown here is derived from an EMBL/GenBank/DDBJ whole genome shotgun (WGS) entry which is preliminary data.</text>
</comment>
<sequence length="258" mass="28522">MIASRLHNGRSLILPGLAALVALAILIGLGTWQLQRKAWKEDLIAQIETRAYGEPGTILPEAEWPSWRADQDEFRKVRVTGTFLHQFEAPVYGLARGERQGAPIQGYYLITPLKLASGATVMVNRGFVPTDLRDPARRPESQPQGEVTVTGLVRAPEIRNPFTPNDEPARNQWFARDPQAMAAAHKLDRVAPFLIDADASPKPGGWPRGGQTPLTLPNSHLQYAVTWYGIALTLIGVFTAFAWRRLKGSGSVELKQEE</sequence>